<evidence type="ECO:0000256" key="2">
    <source>
        <dbReference type="ARBA" id="ARBA00022723"/>
    </source>
</evidence>
<evidence type="ECO:0000313" key="5">
    <source>
        <dbReference type="Proteomes" id="UP000827721"/>
    </source>
</evidence>
<name>A0ABQ8H7C4_9ROSI</name>
<keyword evidence="5" id="KW-1185">Reference proteome</keyword>
<dbReference type="Gene3D" id="1.10.630.10">
    <property type="entry name" value="Cytochrome P450"/>
    <property type="match status" value="1"/>
</dbReference>
<keyword evidence="3" id="KW-0408">Iron</keyword>
<organism evidence="4 5">
    <name type="scientific">Xanthoceras sorbifolium</name>
    <dbReference type="NCBI Taxonomy" id="99658"/>
    <lineage>
        <taxon>Eukaryota</taxon>
        <taxon>Viridiplantae</taxon>
        <taxon>Streptophyta</taxon>
        <taxon>Embryophyta</taxon>
        <taxon>Tracheophyta</taxon>
        <taxon>Spermatophyta</taxon>
        <taxon>Magnoliopsida</taxon>
        <taxon>eudicotyledons</taxon>
        <taxon>Gunneridae</taxon>
        <taxon>Pentapetalae</taxon>
        <taxon>rosids</taxon>
        <taxon>malvids</taxon>
        <taxon>Sapindales</taxon>
        <taxon>Sapindaceae</taxon>
        <taxon>Xanthoceroideae</taxon>
        <taxon>Xanthoceras</taxon>
    </lineage>
</organism>
<comment type="caution">
    <text evidence="4">The sequence shown here is derived from an EMBL/GenBank/DDBJ whole genome shotgun (WGS) entry which is preliminary data.</text>
</comment>
<keyword evidence="2" id="KW-0479">Metal-binding</keyword>
<protein>
    <submittedName>
        <fullName evidence="4">Uncharacterized protein</fullName>
    </submittedName>
</protein>
<gene>
    <name evidence="4" type="ORF">JRO89_XS13G0085900</name>
</gene>
<accession>A0ABQ8H7C4</accession>
<dbReference type="Proteomes" id="UP000827721">
    <property type="component" value="Unassembled WGS sequence"/>
</dbReference>
<evidence type="ECO:0000256" key="1">
    <source>
        <dbReference type="ARBA" id="ARBA00010617"/>
    </source>
</evidence>
<evidence type="ECO:0000313" key="4">
    <source>
        <dbReference type="EMBL" id="KAH7549815.1"/>
    </source>
</evidence>
<reference evidence="4 5" key="1">
    <citation type="submission" date="2021-02" db="EMBL/GenBank/DDBJ databases">
        <title>Plant Genome Project.</title>
        <authorList>
            <person name="Zhang R.-G."/>
        </authorList>
    </citation>
    <scope>NUCLEOTIDE SEQUENCE [LARGE SCALE GENOMIC DNA]</scope>
    <source>
        <tissue evidence="4">Leaves</tissue>
    </source>
</reference>
<dbReference type="InterPro" id="IPR036396">
    <property type="entry name" value="Cyt_P450_sf"/>
</dbReference>
<dbReference type="PANTHER" id="PTHR47955:SF18">
    <property type="entry name" value="CYTOCHROME P450 71A1-LIKE"/>
    <property type="match status" value="1"/>
</dbReference>
<sequence length="91" mass="9954">MVGKIRLSSLNGAAIDLTDMFAVISNNIISRTALGRVYEGQGNKGFAGFFLDQVIEEHQVSNGEDDKSDKKDFVDLLLHLQKEGGLDIDLT</sequence>
<evidence type="ECO:0000256" key="3">
    <source>
        <dbReference type="ARBA" id="ARBA00023004"/>
    </source>
</evidence>
<comment type="similarity">
    <text evidence="1">Belongs to the cytochrome P450 family.</text>
</comment>
<dbReference type="SUPFAM" id="SSF48264">
    <property type="entry name" value="Cytochrome P450"/>
    <property type="match status" value="1"/>
</dbReference>
<dbReference type="PANTHER" id="PTHR47955">
    <property type="entry name" value="CYTOCHROME P450 FAMILY 71 PROTEIN"/>
    <property type="match status" value="1"/>
</dbReference>
<proteinExistence type="inferred from homology"/>
<dbReference type="EMBL" id="JAFEMO010000013">
    <property type="protein sequence ID" value="KAH7549815.1"/>
    <property type="molecule type" value="Genomic_DNA"/>
</dbReference>